<name>A0ACB9RLV6_9MYRT</name>
<dbReference type="Proteomes" id="UP001057402">
    <property type="component" value="Chromosome 3"/>
</dbReference>
<accession>A0ACB9RLV6</accession>
<gene>
    <name evidence="1" type="ORF">MLD38_006229</name>
</gene>
<proteinExistence type="predicted"/>
<evidence type="ECO:0000313" key="1">
    <source>
        <dbReference type="EMBL" id="KAI4379995.1"/>
    </source>
</evidence>
<evidence type="ECO:0000313" key="2">
    <source>
        <dbReference type="Proteomes" id="UP001057402"/>
    </source>
</evidence>
<reference evidence="2" key="1">
    <citation type="journal article" date="2023" name="Front. Plant Sci.">
        <title>Chromosomal-level genome assembly of Melastoma candidum provides insights into trichome evolution.</title>
        <authorList>
            <person name="Zhong Y."/>
            <person name="Wu W."/>
            <person name="Sun C."/>
            <person name="Zou P."/>
            <person name="Liu Y."/>
            <person name="Dai S."/>
            <person name="Zhou R."/>
        </authorList>
    </citation>
    <scope>NUCLEOTIDE SEQUENCE [LARGE SCALE GENOMIC DNA]</scope>
</reference>
<sequence length="1082" mass="118689">MLHKSFKPAKCKTSLKLAASRIKLLKNKKGVQIKQLRREVAQLLESSQVQTARIRVEHVVREEKTMGAYELIEIYCELIAARLPIIESQKNCPIDLKEAIASVVFASPRCADIPELMDVRKHFLAKYGKDFISAAVELRPDCGVNRSLVEKLSAKTPDGATKLKMLTMIAEEHNINWDPNSMGGNDGPSQDDLLKGPSTFEKASRMHEEPPNVCTASSFDVGSRKAGNDEDLRNSNASTSFGFQNVPRSPEHVSSPPNTHLQASSANVAEGSEARHGRYSGDASVNYVGRPDWNMEFADATAAAQAAAESAERASMAARAAAHLSSRGRDTAHYSPDPHGFIDERLQRPYGLHPPGEDLSRIQLNNASVGRKPGTPDDQIDRREENLARDRNGQNDPRTSASYKFKPDDPHRFKDERLQRPSGLLPPGEDLSRTQLNNAPVGRNPGMPDNQIDQREENLARDRNGQNDPRTSASSKYKPDVGSTNHGGPVRGGVAADNTVGSRTPDTYLSQGDDSDDNDSLSGVTKKLYQDAYKKSSNSNSPDFGTASGDMDALFYKQQSTSKSTETNPWSTDLDGDGISQKRSARKDSFEEVNIISSSSKIHARKSSDESFVEYTPDMQENSSESPTLHSTFFMEKDRFSSLDDRKADNDSAENPFANDDEERISTYNKASGEGSVVFDDYESDGEAEAVFDLDKGPKPSHTSSLPHIEAHQLEDAAIMSPRRIMAESFKMNIDEAVPEARAAPETEENLPVTFDDSDGLSSENEPELEKPRVVTRETEHGTGVKKSSSSSEFVPVVDAEIISDSGSGFALGNLTGGCRNKNHVPPPYTQTTSGEDSFLNRRRHDHGSSSSSSLPSTDKVSYKDPDIHDAGYQLEGRPTRRTQTSDVSHEVAVPQPKAASLPVVYADDDEEFELEANYWKKPSTRPTANDSSEKKRLSSRNTRQSNSDVRNDIAEEQSSGKSGGRTAAGLSRRTKVGSTSRDSGAGENPVNLKARENASNVSESRSQLKWRNKAQDKPVSEPPAKPSGKEVVTESSRTARHGLDSASREDSLTQARHVHPKMPQDYESLISNLQSLRAKRQ</sequence>
<protein>
    <submittedName>
        <fullName evidence="1">Uncharacterized protein</fullName>
    </submittedName>
</protein>
<comment type="caution">
    <text evidence="1">The sequence shown here is derived from an EMBL/GenBank/DDBJ whole genome shotgun (WGS) entry which is preliminary data.</text>
</comment>
<organism evidence="1 2">
    <name type="scientific">Melastoma candidum</name>
    <dbReference type="NCBI Taxonomy" id="119954"/>
    <lineage>
        <taxon>Eukaryota</taxon>
        <taxon>Viridiplantae</taxon>
        <taxon>Streptophyta</taxon>
        <taxon>Embryophyta</taxon>
        <taxon>Tracheophyta</taxon>
        <taxon>Spermatophyta</taxon>
        <taxon>Magnoliopsida</taxon>
        <taxon>eudicotyledons</taxon>
        <taxon>Gunneridae</taxon>
        <taxon>Pentapetalae</taxon>
        <taxon>rosids</taxon>
        <taxon>malvids</taxon>
        <taxon>Myrtales</taxon>
        <taxon>Melastomataceae</taxon>
        <taxon>Melastomatoideae</taxon>
        <taxon>Melastomateae</taxon>
        <taxon>Melastoma</taxon>
    </lineage>
</organism>
<keyword evidence="2" id="KW-1185">Reference proteome</keyword>
<dbReference type="EMBL" id="CM042882">
    <property type="protein sequence ID" value="KAI4379995.1"/>
    <property type="molecule type" value="Genomic_DNA"/>
</dbReference>